<dbReference type="NCBIfam" id="TIGR04183">
    <property type="entry name" value="Por_Secre_tail"/>
    <property type="match status" value="1"/>
</dbReference>
<reference evidence="1" key="1">
    <citation type="submission" date="2020-10" db="EMBL/GenBank/DDBJ databases">
        <authorList>
            <person name="Gilroy R."/>
        </authorList>
    </citation>
    <scope>NUCLEOTIDE SEQUENCE</scope>
    <source>
        <strain evidence="1">17073</strain>
    </source>
</reference>
<protein>
    <submittedName>
        <fullName evidence="1">T9SS type A sorting domain-containing protein</fullName>
    </submittedName>
</protein>
<accession>A0A9D1IMJ0</accession>
<proteinExistence type="predicted"/>
<dbReference type="EMBL" id="DVMS01000073">
    <property type="protein sequence ID" value="HIU38549.1"/>
    <property type="molecule type" value="Genomic_DNA"/>
</dbReference>
<evidence type="ECO:0000313" key="1">
    <source>
        <dbReference type="EMBL" id="HIU38549.1"/>
    </source>
</evidence>
<dbReference type="Proteomes" id="UP000824076">
    <property type="component" value="Unassembled WGS sequence"/>
</dbReference>
<comment type="caution">
    <text evidence="1">The sequence shown here is derived from an EMBL/GenBank/DDBJ whole genome shotgun (WGS) entry which is preliminary data.</text>
</comment>
<dbReference type="InterPro" id="IPR026444">
    <property type="entry name" value="Secre_tail"/>
</dbReference>
<organism evidence="1 2">
    <name type="scientific">Candidatus Limisoma intestinavium</name>
    <dbReference type="NCBI Taxonomy" id="2840856"/>
    <lineage>
        <taxon>Bacteria</taxon>
        <taxon>Pseudomonadati</taxon>
        <taxon>Bacteroidota</taxon>
        <taxon>Bacteroidia</taxon>
        <taxon>Bacteroidales</taxon>
        <taxon>Candidatus Limisoma</taxon>
    </lineage>
</organism>
<evidence type="ECO:0000313" key="2">
    <source>
        <dbReference type="Proteomes" id="UP000824076"/>
    </source>
</evidence>
<gene>
    <name evidence="1" type="ORF">IAD18_02640</name>
</gene>
<name>A0A9D1IMJ0_9BACT</name>
<feature type="non-terminal residue" evidence="1">
    <location>
        <position position="1"/>
    </location>
</feature>
<reference evidence="1" key="2">
    <citation type="journal article" date="2021" name="PeerJ">
        <title>Extensive microbial diversity within the chicken gut microbiome revealed by metagenomics and culture.</title>
        <authorList>
            <person name="Gilroy R."/>
            <person name="Ravi A."/>
            <person name="Getino M."/>
            <person name="Pursley I."/>
            <person name="Horton D.L."/>
            <person name="Alikhan N.F."/>
            <person name="Baker D."/>
            <person name="Gharbi K."/>
            <person name="Hall N."/>
            <person name="Watson M."/>
            <person name="Adriaenssens E.M."/>
            <person name="Foster-Nyarko E."/>
            <person name="Jarju S."/>
            <person name="Secka A."/>
            <person name="Antonio M."/>
            <person name="Oren A."/>
            <person name="Chaudhuri R.R."/>
            <person name="La Ragione R."/>
            <person name="Hildebrand F."/>
            <person name="Pallen M.J."/>
        </authorList>
    </citation>
    <scope>NUCLEOTIDE SEQUENCE</scope>
    <source>
        <strain evidence="1">17073</strain>
    </source>
</reference>
<dbReference type="AlphaFoldDB" id="A0A9D1IMJ0"/>
<sequence>AVITVYNINGQLVYSGTDTTISVPTKGIYIVRVKGQTFKVAL</sequence>